<evidence type="ECO:0000313" key="2">
    <source>
        <dbReference type="Proteomes" id="UP000184447"/>
    </source>
</evidence>
<reference evidence="1 2" key="1">
    <citation type="submission" date="2016-11" db="EMBL/GenBank/DDBJ databases">
        <authorList>
            <person name="Jaros S."/>
            <person name="Januszkiewicz K."/>
            <person name="Wedrychowicz H."/>
        </authorList>
    </citation>
    <scope>NUCLEOTIDE SEQUENCE [LARGE SCALE GENOMIC DNA]</scope>
    <source>
        <strain evidence="1 2">DSM 8605</strain>
    </source>
</reference>
<gene>
    <name evidence="1" type="ORF">SAMN02745207_01545</name>
</gene>
<organism evidence="1 2">
    <name type="scientific">Clostridium grantii DSM 8605</name>
    <dbReference type="NCBI Taxonomy" id="1121316"/>
    <lineage>
        <taxon>Bacteria</taxon>
        <taxon>Bacillati</taxon>
        <taxon>Bacillota</taxon>
        <taxon>Clostridia</taxon>
        <taxon>Eubacteriales</taxon>
        <taxon>Clostridiaceae</taxon>
        <taxon>Clostridium</taxon>
    </lineage>
</organism>
<dbReference type="OrthoDB" id="273314at2"/>
<evidence type="ECO:0008006" key="3">
    <source>
        <dbReference type="Google" id="ProtNLM"/>
    </source>
</evidence>
<name>A0A1M5U3M9_9CLOT</name>
<dbReference type="SUPFAM" id="SSF75005">
    <property type="entry name" value="Arabinanase/levansucrase/invertase"/>
    <property type="match status" value="1"/>
</dbReference>
<dbReference type="Gene3D" id="2.115.10.20">
    <property type="entry name" value="Glycosyl hydrolase domain, family 43"/>
    <property type="match status" value="2"/>
</dbReference>
<dbReference type="CDD" id="cd08994">
    <property type="entry name" value="GH43_62_32_68_117_130-like"/>
    <property type="match status" value="1"/>
</dbReference>
<evidence type="ECO:0000313" key="1">
    <source>
        <dbReference type="EMBL" id="SHH57293.1"/>
    </source>
</evidence>
<sequence length="350" mass="40011">MTQIKAVESNFCESLTPVGRILEDPEYNVWGCSPIYDEEGRVHVFFARWLNKYDHLGWVAACEVGHAVANSPEGPYEVLDVALKGSGGDNWDSWSIHNPSVYKVQDKYIMLYMGSDGSKIGATLDEIGEMTQEEYKPYFHKLVESKRVGMAIADNLNGPWQRVGSEPMIKTGELGKWDSFCTSNPAFVISPEGKYRIYYKAWDYDSATKFNGNRKYGFAESDNLTGPYVKYENNPVIEYSYIEEKIQCEDASIWYENGMYKSVMRDMGVFNHEYGLYVESKDGIKWSDPQIAYKDAPTYFDEGLPGLDREGRFERPQLLKKDGIPEYLYVAYRGGKYRTSSGAVLKINRK</sequence>
<dbReference type="RefSeq" id="WP_073337863.1">
    <property type="nucleotide sequence ID" value="NZ_FQXM01000007.1"/>
</dbReference>
<proteinExistence type="predicted"/>
<keyword evidence="2" id="KW-1185">Reference proteome</keyword>
<accession>A0A1M5U3M9</accession>
<dbReference type="STRING" id="1121316.SAMN02745207_01545"/>
<dbReference type="InterPro" id="IPR023296">
    <property type="entry name" value="Glyco_hydro_beta-prop_sf"/>
</dbReference>
<protein>
    <recommendedName>
        <fullName evidence="3">Glycosyl hydrolases family 43</fullName>
    </recommendedName>
</protein>
<dbReference type="AlphaFoldDB" id="A0A1M5U3M9"/>
<dbReference type="Proteomes" id="UP000184447">
    <property type="component" value="Unassembled WGS sequence"/>
</dbReference>
<dbReference type="EMBL" id="FQXM01000007">
    <property type="protein sequence ID" value="SHH57293.1"/>
    <property type="molecule type" value="Genomic_DNA"/>
</dbReference>